<proteinExistence type="predicted"/>
<keyword evidence="1" id="KW-0812">Transmembrane</keyword>
<protein>
    <submittedName>
        <fullName evidence="2">Uncharacterized protein</fullName>
    </submittedName>
</protein>
<keyword evidence="1" id="KW-1133">Transmembrane helix</keyword>
<organism evidence="2">
    <name type="scientific">Absidia glauca</name>
    <name type="common">Pin mould</name>
    <dbReference type="NCBI Taxonomy" id="4829"/>
    <lineage>
        <taxon>Eukaryota</taxon>
        <taxon>Fungi</taxon>
        <taxon>Fungi incertae sedis</taxon>
        <taxon>Mucoromycota</taxon>
        <taxon>Mucoromycotina</taxon>
        <taxon>Mucoromycetes</taxon>
        <taxon>Mucorales</taxon>
        <taxon>Cunninghamellaceae</taxon>
        <taxon>Absidia</taxon>
    </lineage>
</organism>
<dbReference type="EMBL" id="LT554300">
    <property type="protein sequence ID" value="SAM03787.1"/>
    <property type="molecule type" value="Genomic_DNA"/>
</dbReference>
<keyword evidence="1" id="KW-0472">Membrane</keyword>
<reference evidence="2" key="1">
    <citation type="submission" date="2016-04" db="EMBL/GenBank/DDBJ databases">
        <authorList>
            <person name="Evans L.H."/>
            <person name="Alamgir A."/>
            <person name="Owens N."/>
            <person name="Weber N.D."/>
            <person name="Virtaneva K."/>
            <person name="Barbian K."/>
            <person name="Babar A."/>
            <person name="Rosenke K."/>
        </authorList>
    </citation>
    <scope>NUCLEOTIDE SEQUENCE [LARGE SCALE GENOMIC DNA]</scope>
    <source>
        <strain evidence="2">CBS 101.48</strain>
    </source>
</reference>
<accession>A0A168Q7H3</accession>
<gene>
    <name evidence="2" type="primary">ABSGL_09641.1 scaffold 11583</name>
</gene>
<name>A0A168Q7H3_ABSGL</name>
<evidence type="ECO:0000256" key="1">
    <source>
        <dbReference type="SAM" id="Phobius"/>
    </source>
</evidence>
<feature type="transmembrane region" description="Helical" evidence="1">
    <location>
        <begin position="76"/>
        <end position="101"/>
    </location>
</feature>
<evidence type="ECO:0000313" key="3">
    <source>
        <dbReference type="Proteomes" id="UP000078561"/>
    </source>
</evidence>
<evidence type="ECO:0000313" key="2">
    <source>
        <dbReference type="EMBL" id="SAM03787.1"/>
    </source>
</evidence>
<dbReference type="Proteomes" id="UP000078561">
    <property type="component" value="Unassembled WGS sequence"/>
</dbReference>
<sequence>MSVAIPIDPLRKRRTMMQKANVSGVHELTLADILRNHRAAQGYFVRIVSSKARFLNPAPILSVQDSVGKLSQIASVVTVVAIVAVAAVVVIVVDVVVVLYVDDVAAVAVVVVVKC</sequence>
<keyword evidence="3" id="KW-1185">Reference proteome</keyword>
<dbReference type="AlphaFoldDB" id="A0A168Q7H3"/>
<dbReference type="InParanoid" id="A0A168Q7H3"/>